<dbReference type="InterPro" id="IPR031165">
    <property type="entry name" value="GNAT_YJDJ"/>
</dbReference>
<dbReference type="GO" id="GO:0016740">
    <property type="term" value="F:transferase activity"/>
    <property type="evidence" value="ECO:0007669"/>
    <property type="project" value="UniProtKB-KW"/>
</dbReference>
<protein>
    <submittedName>
        <fullName evidence="2">N-acetyltransferase</fullName>
    </submittedName>
</protein>
<organism evidence="2 3">
    <name type="scientific">Lactococcus lactis</name>
    <dbReference type="NCBI Taxonomy" id="1358"/>
    <lineage>
        <taxon>Bacteria</taxon>
        <taxon>Bacillati</taxon>
        <taxon>Bacillota</taxon>
        <taxon>Bacilli</taxon>
        <taxon>Lactobacillales</taxon>
        <taxon>Streptococcaceae</taxon>
        <taxon>Lactococcus</taxon>
    </lineage>
</organism>
<gene>
    <name evidence="2" type="ORF">FNJ53_11950</name>
</gene>
<feature type="domain" description="N-acetyltransferase" evidence="1">
    <location>
        <begin position="1"/>
        <end position="57"/>
    </location>
</feature>
<dbReference type="PROSITE" id="PS51729">
    <property type="entry name" value="GNAT_YJDJ"/>
    <property type="match status" value="1"/>
</dbReference>
<evidence type="ECO:0000313" key="3">
    <source>
        <dbReference type="Proteomes" id="UP000317167"/>
    </source>
</evidence>
<dbReference type="SUPFAM" id="SSF55729">
    <property type="entry name" value="Acyl-CoA N-acyltransferases (Nat)"/>
    <property type="match status" value="1"/>
</dbReference>
<accession>A0A552YYK9</accession>
<name>A0A552YYK9_9LACT</name>
<dbReference type="Proteomes" id="UP000317167">
    <property type="component" value="Unassembled WGS sequence"/>
</dbReference>
<dbReference type="InterPro" id="IPR016181">
    <property type="entry name" value="Acyl_CoA_acyltransferase"/>
</dbReference>
<dbReference type="Gene3D" id="3.40.630.30">
    <property type="match status" value="1"/>
</dbReference>
<dbReference type="EMBL" id="VJWV01000016">
    <property type="protein sequence ID" value="TRW72338.1"/>
    <property type="molecule type" value="Genomic_DNA"/>
</dbReference>
<proteinExistence type="predicted"/>
<evidence type="ECO:0000259" key="1">
    <source>
        <dbReference type="PROSITE" id="PS51729"/>
    </source>
</evidence>
<comment type="caution">
    <text evidence="2">The sequence shown here is derived from an EMBL/GenBank/DDBJ whole genome shotgun (WGS) entry which is preliminary data.</text>
</comment>
<reference evidence="2 3" key="1">
    <citation type="submission" date="2019-07" db="EMBL/GenBank/DDBJ databases">
        <title>Draft genome of 7 Lactococcus lactis strains isolated from an artisanal cheese production.</title>
        <authorList>
            <person name="Biolcati F."/>
            <person name="Bottero M.T."/>
            <person name="Dalmasso A."/>
            <person name="Mcauliffe O."/>
        </authorList>
    </citation>
    <scope>NUCLEOTIDE SEQUENCE [LARGE SCALE GENOMIC DNA]</scope>
    <source>
        <strain evidence="2 3">MRS45.2</strain>
    </source>
</reference>
<dbReference type="Pfam" id="PF14542">
    <property type="entry name" value="Acetyltransf_CG"/>
    <property type="match status" value="1"/>
</dbReference>
<sequence length="57" mass="6612">MITHTEVQKILRKDGLGESLVMKVVEKAQENNLKIRATCPYAVNYIKHHQKELHDVL</sequence>
<dbReference type="AlphaFoldDB" id="A0A552YYK9"/>
<keyword evidence="2" id="KW-0808">Transferase</keyword>
<evidence type="ECO:0000313" key="2">
    <source>
        <dbReference type="EMBL" id="TRW72338.1"/>
    </source>
</evidence>